<feature type="region of interest" description="Disordered" evidence="2">
    <location>
        <begin position="1"/>
        <end position="22"/>
    </location>
</feature>
<dbReference type="CDD" id="cd03673">
    <property type="entry name" value="NUDIX_Ap6A_hydrolase"/>
    <property type="match status" value="1"/>
</dbReference>
<dbReference type="SUPFAM" id="SSF55811">
    <property type="entry name" value="Nudix"/>
    <property type="match status" value="1"/>
</dbReference>
<gene>
    <name evidence="4" type="ORF">C884_01163</name>
</gene>
<dbReference type="InterPro" id="IPR013078">
    <property type="entry name" value="His_Pase_superF_clade-1"/>
</dbReference>
<evidence type="ECO:0000256" key="2">
    <source>
        <dbReference type="SAM" id="MobiDB-lite"/>
    </source>
</evidence>
<dbReference type="SUPFAM" id="SSF53254">
    <property type="entry name" value="Phosphoglycerate mutase-like"/>
    <property type="match status" value="1"/>
</dbReference>
<dbReference type="Gene3D" id="3.40.50.1240">
    <property type="entry name" value="Phosphoglycerate mutase-like"/>
    <property type="match status" value="1"/>
</dbReference>
<dbReference type="STRING" id="71999.KPaMU14_10095"/>
<dbReference type="SMART" id="SM00855">
    <property type="entry name" value="PGAM"/>
    <property type="match status" value="1"/>
</dbReference>
<evidence type="ECO:0000313" key="5">
    <source>
        <dbReference type="Proteomes" id="UP000009877"/>
    </source>
</evidence>
<dbReference type="Pfam" id="PF00300">
    <property type="entry name" value="His_Phos_1"/>
    <property type="match status" value="1"/>
</dbReference>
<dbReference type="InterPro" id="IPR029033">
    <property type="entry name" value="His_PPase_superfam"/>
</dbReference>
<dbReference type="PROSITE" id="PS51462">
    <property type="entry name" value="NUDIX"/>
    <property type="match status" value="1"/>
</dbReference>
<dbReference type="Pfam" id="PF00293">
    <property type="entry name" value="NUDIX"/>
    <property type="match status" value="1"/>
</dbReference>
<dbReference type="InterPro" id="IPR000086">
    <property type="entry name" value="NUDIX_hydrolase_dom"/>
</dbReference>
<evidence type="ECO:0000259" key="3">
    <source>
        <dbReference type="PROSITE" id="PS51462"/>
    </source>
</evidence>
<dbReference type="GO" id="GO:0004081">
    <property type="term" value="F:bis(5'-nucleosyl)-tetraphosphatase (asymmetrical) activity"/>
    <property type="evidence" value="ECO:0007669"/>
    <property type="project" value="TreeGrafter"/>
</dbReference>
<dbReference type="InterPro" id="IPR051325">
    <property type="entry name" value="Nudix_hydrolase_domain"/>
</dbReference>
<dbReference type="AlphaFoldDB" id="M2YH06"/>
<evidence type="ECO:0000313" key="4">
    <source>
        <dbReference type="EMBL" id="EME37789.1"/>
    </source>
</evidence>
<dbReference type="Proteomes" id="UP000009877">
    <property type="component" value="Unassembled WGS sequence"/>
</dbReference>
<dbReference type="RefSeq" id="WP_006213548.1">
    <property type="nucleotide sequence ID" value="NZ_ANHZ02000002.1"/>
</dbReference>
<dbReference type="EMBL" id="ANHZ02000002">
    <property type="protein sequence ID" value="EME37789.1"/>
    <property type="molecule type" value="Genomic_DNA"/>
</dbReference>
<proteinExistence type="predicted"/>
<dbReference type="PANTHER" id="PTHR21340:SF0">
    <property type="entry name" value="BIS(5'-NUCLEOSYL)-TETRAPHOSPHATASE [ASYMMETRICAL]"/>
    <property type="match status" value="1"/>
</dbReference>
<evidence type="ECO:0000256" key="1">
    <source>
        <dbReference type="ARBA" id="ARBA00022801"/>
    </source>
</evidence>
<name>M2YH06_9MICC</name>
<organism evidence="4 5">
    <name type="scientific">Kocuria palustris PEL</name>
    <dbReference type="NCBI Taxonomy" id="1236550"/>
    <lineage>
        <taxon>Bacteria</taxon>
        <taxon>Bacillati</taxon>
        <taxon>Actinomycetota</taxon>
        <taxon>Actinomycetes</taxon>
        <taxon>Micrococcales</taxon>
        <taxon>Micrococcaceae</taxon>
        <taxon>Kocuria</taxon>
    </lineage>
</organism>
<reference evidence="4 5" key="1">
    <citation type="journal article" date="2014" name="Genome Announc.">
        <title>Draft Genome Sequence of Kocuria palustris PEL.</title>
        <authorList>
            <person name="Sharma G."/>
            <person name="Khatri I."/>
            <person name="Subramanian S."/>
        </authorList>
    </citation>
    <scope>NUCLEOTIDE SEQUENCE [LARGE SCALE GENOMIC DNA]</scope>
    <source>
        <strain evidence="4 5">PEL</strain>
    </source>
</reference>
<dbReference type="PANTHER" id="PTHR21340">
    <property type="entry name" value="DIADENOSINE 5,5-P1,P4-TETRAPHOSPHATE PYROPHOSPHOHYDROLASE MUTT"/>
    <property type="match status" value="1"/>
</dbReference>
<dbReference type="InterPro" id="IPR015797">
    <property type="entry name" value="NUDIX_hydrolase-like_dom_sf"/>
</dbReference>
<accession>M2YH06</accession>
<keyword evidence="1 4" id="KW-0378">Hydrolase</keyword>
<dbReference type="CDD" id="cd07067">
    <property type="entry name" value="HP_PGM_like"/>
    <property type="match status" value="1"/>
</dbReference>
<keyword evidence="5" id="KW-1185">Reference proteome</keyword>
<protein>
    <submittedName>
        <fullName evidence="4">Hydrolase</fullName>
    </submittedName>
</protein>
<dbReference type="InterPro" id="IPR020084">
    <property type="entry name" value="NUDIX_hydrolase_CS"/>
</dbReference>
<dbReference type="GO" id="GO:0006167">
    <property type="term" value="P:AMP biosynthetic process"/>
    <property type="evidence" value="ECO:0007669"/>
    <property type="project" value="TreeGrafter"/>
</dbReference>
<dbReference type="PROSITE" id="PS00893">
    <property type="entry name" value="NUDIX_BOX"/>
    <property type="match status" value="1"/>
</dbReference>
<sequence>MAKNPDRLAYRMTEPSPDTDPSVRAAGCLCWRSDGRSGLELLIIHRPRYDDWSWPKGKQEDQETLPETAHREVLEEVGLDVRLGVPLPAIRYRAKSAEKHVHYWSAEIGPQDRPEADGHEVDRLEWVSPERARELLSNRSDLEPLERLVELHAAGDLSVRPVIIVRHAKAKPRSSWSRPEGDRPLAATGKRQAMAVTRLLEVWSPKRVVSSPWLRCLSTVTPYARAAGLKLKEKPQLTEAAHKRRPAKAGAVVESLFDKEPSAALCTHRPVLPTVLRVLRGRLDPQLRSILPEEDPYLAPGEMIVLQVSRKHRRRVVTVEIVKPFDD</sequence>
<feature type="domain" description="Nudix hydrolase" evidence="3">
    <location>
        <begin position="21"/>
        <end position="149"/>
    </location>
</feature>
<dbReference type="GO" id="GO:0006754">
    <property type="term" value="P:ATP biosynthetic process"/>
    <property type="evidence" value="ECO:0007669"/>
    <property type="project" value="TreeGrafter"/>
</dbReference>
<dbReference type="Gene3D" id="3.90.79.10">
    <property type="entry name" value="Nucleoside Triphosphate Pyrophosphohydrolase"/>
    <property type="match status" value="1"/>
</dbReference>
<comment type="caution">
    <text evidence="4">The sequence shown here is derived from an EMBL/GenBank/DDBJ whole genome shotgun (WGS) entry which is preliminary data.</text>
</comment>